<dbReference type="Proteomes" id="UP000163076">
    <property type="component" value="Segment"/>
</dbReference>
<dbReference type="PANTHER" id="PTHR34920:SF1">
    <property type="entry name" value="B-CELL LYMPHOMA_LEUKEMIA 10"/>
    <property type="match status" value="1"/>
</dbReference>
<evidence type="ECO:0000313" key="4">
    <source>
        <dbReference type="Proteomes" id="UP000163076"/>
    </source>
</evidence>
<feature type="region of interest" description="Disordered" evidence="1">
    <location>
        <begin position="247"/>
        <end position="312"/>
    </location>
</feature>
<dbReference type="InterPro" id="IPR011029">
    <property type="entry name" value="DEATH-like_dom_sf"/>
</dbReference>
<dbReference type="GO" id="GO:0043422">
    <property type="term" value="F:protein kinase B binding"/>
    <property type="evidence" value="ECO:0007669"/>
    <property type="project" value="TreeGrafter"/>
</dbReference>
<dbReference type="GO" id="GO:0032449">
    <property type="term" value="C:CBM complex"/>
    <property type="evidence" value="ECO:0007669"/>
    <property type="project" value="TreeGrafter"/>
</dbReference>
<feature type="compositionally biased region" description="Gly residues" evidence="1">
    <location>
        <begin position="257"/>
        <end position="277"/>
    </location>
</feature>
<dbReference type="InterPro" id="IPR001315">
    <property type="entry name" value="CARD"/>
</dbReference>
<evidence type="ECO:0000313" key="3">
    <source>
        <dbReference type="EMBL" id="AIU39523.1"/>
    </source>
</evidence>
<reference evidence="3 4" key="1">
    <citation type="journal article" date="2015" name="Genome Announc.">
        <title>Genome sequences of equid herpesviruses 2 and 5.</title>
        <authorList>
            <person name="Wilkie G.S."/>
            <person name="Kerr K."/>
            <person name="Stewart J.P."/>
            <person name="Studdert M.J."/>
            <person name="Davison A.J."/>
        </authorList>
    </citation>
    <scope>NUCLEOTIDE SEQUENCE [LARGE SCALE GENOMIC DNA]</scope>
    <source>
        <strain evidence="3">G9/92</strain>
    </source>
</reference>
<feature type="region of interest" description="Disordered" evidence="1">
    <location>
        <begin position="204"/>
        <end position="235"/>
    </location>
</feature>
<dbReference type="SUPFAM" id="SSF47986">
    <property type="entry name" value="DEATH domain"/>
    <property type="match status" value="1"/>
</dbReference>
<gene>
    <name evidence="3" type="primary">E10</name>
</gene>
<dbReference type="Pfam" id="PF00619">
    <property type="entry name" value="CARD"/>
    <property type="match status" value="1"/>
</dbReference>
<dbReference type="InterPro" id="IPR033238">
    <property type="entry name" value="BCL10/E10"/>
</dbReference>
<accession>A0A0B4Q5L9</accession>
<protein>
    <submittedName>
        <fullName evidence="3">Apoptosis regulator E10</fullName>
    </submittedName>
</protein>
<dbReference type="PANTHER" id="PTHR34920">
    <property type="entry name" value="B-CELL LYMPHOMA/LEUKEMIA 10"/>
    <property type="match status" value="1"/>
</dbReference>
<sequence length="316" mass="33353">MAEKYPLQAGDPCVTLTEEDIWDVERLCLEELRHWLVTRLRARKHLDHLRALRILSREDTEEILARVTSKGQAGLLLDMCQDHPKGFQGLKESCKNEVGQEHLVDLLERAFEKHCGDRLTQKWWESGADGRNPRRHPGSEDNSGYTALLPTNPPRGGESGGGPSIGSGHSRPRGRDDSGGIGGGVYPFSHGGARVVGGGWGGWGESGGAGRGGSLRSGGHGGHPPRGGPGGGGRDYYGGGGSGYYESIPEPANFPNSGGGGRGGGVRYDAGGDGRLGGLPPDPQEVDDPSLSVQGRGGPAPDPPSPPLRTRRFFCC</sequence>
<dbReference type="Gene3D" id="1.10.533.10">
    <property type="entry name" value="Death Domain, Fas"/>
    <property type="match status" value="1"/>
</dbReference>
<dbReference type="PROSITE" id="PS50209">
    <property type="entry name" value="CARD"/>
    <property type="match status" value="1"/>
</dbReference>
<evidence type="ECO:0000259" key="2">
    <source>
        <dbReference type="PROSITE" id="PS50209"/>
    </source>
</evidence>
<name>A0A0B4Q5L9_9GAMA</name>
<evidence type="ECO:0000256" key="1">
    <source>
        <dbReference type="SAM" id="MobiDB-lite"/>
    </source>
</evidence>
<feature type="domain" description="CARD" evidence="2">
    <location>
        <begin position="21"/>
        <end position="110"/>
    </location>
</feature>
<dbReference type="GO" id="GO:0003713">
    <property type="term" value="F:transcription coactivator activity"/>
    <property type="evidence" value="ECO:0007669"/>
    <property type="project" value="TreeGrafter"/>
</dbReference>
<dbReference type="GO" id="GO:0051059">
    <property type="term" value="F:NF-kappaB binding"/>
    <property type="evidence" value="ECO:0007669"/>
    <property type="project" value="TreeGrafter"/>
</dbReference>
<organism evidence="3 4">
    <name type="scientific">Equid gammaherpesvirus 2</name>
    <name type="common">Equine herpesvirus 2</name>
    <dbReference type="NCBI Taxonomy" id="12657"/>
    <lineage>
        <taxon>Viruses</taxon>
        <taxon>Duplodnaviria</taxon>
        <taxon>Heunggongvirae</taxon>
        <taxon>Peploviricota</taxon>
        <taxon>Herviviricetes</taxon>
        <taxon>Herpesvirales</taxon>
        <taxon>Orthoherpesviridae</taxon>
        <taxon>Gammaherpesvirinae</taxon>
        <taxon>Percavirus</taxon>
        <taxon>Percavirus equidgamma2</taxon>
    </lineage>
</organism>
<proteinExistence type="predicted"/>
<feature type="region of interest" description="Disordered" evidence="1">
    <location>
        <begin position="125"/>
        <end position="186"/>
    </location>
</feature>
<dbReference type="GO" id="GO:0019209">
    <property type="term" value="F:kinase activator activity"/>
    <property type="evidence" value="ECO:0007669"/>
    <property type="project" value="TreeGrafter"/>
</dbReference>
<dbReference type="EMBL" id="KM924294">
    <property type="protein sequence ID" value="AIU39523.1"/>
    <property type="molecule type" value="Genomic_DNA"/>
</dbReference>